<dbReference type="EMBL" id="JBBKAJ010000005">
    <property type="protein sequence ID" value="MEJ8632148.1"/>
    <property type="molecule type" value="Genomic_DNA"/>
</dbReference>
<proteinExistence type="predicted"/>
<comment type="caution">
    <text evidence="1">The sequence shown here is derived from an EMBL/GenBank/DDBJ whole genome shotgun (WGS) entry which is preliminary data.</text>
</comment>
<keyword evidence="2" id="KW-1185">Reference proteome</keyword>
<evidence type="ECO:0000313" key="2">
    <source>
        <dbReference type="Proteomes" id="UP001377168"/>
    </source>
</evidence>
<name>A0ACC6PL08_9ACTN</name>
<evidence type="ECO:0000313" key="1">
    <source>
        <dbReference type="EMBL" id="MEJ8632148.1"/>
    </source>
</evidence>
<accession>A0ACC6PL08</accession>
<dbReference type="Proteomes" id="UP001377168">
    <property type="component" value="Unassembled WGS sequence"/>
</dbReference>
<protein>
    <submittedName>
        <fullName evidence="1">Uncharacterized protein</fullName>
    </submittedName>
</protein>
<gene>
    <name evidence="1" type="ORF">WKI67_01460</name>
</gene>
<sequence>MNSHSRTYCQPCGSLLRPKPQPPALTRRQRLRKRCARPGVWHFDHRWTTLLATLPVCAAAGFGLGSAATSAQRAVPWVKDRFQSQYAVAPESVSASSSAKGYGAALASDGVDNRAWAPACSPDQVRGQHWKATFQTPFRLTSLLVINGAATKPAAFFESGRPTRITATMTTAGHKRLERRIDLADQPGVQRFDIGVDHVTAIQITIDAAHPGLKIGAPIALAEVQFFTRRTS</sequence>
<reference evidence="1" key="1">
    <citation type="submission" date="2024-03" db="EMBL/GenBank/DDBJ databases">
        <title>Novel Streptomyces species of biotechnological and ecological value are a feature of Machair soil.</title>
        <authorList>
            <person name="Prole J.R."/>
            <person name="Goodfellow M."/>
            <person name="Allenby N."/>
            <person name="Ward A.C."/>
        </authorList>
    </citation>
    <scope>NUCLEOTIDE SEQUENCE</scope>
    <source>
        <strain evidence="1">MS2.AVA.5</strain>
    </source>
</reference>
<organism evidence="1 2">
    <name type="scientific">Streptomyces achmelvichensis</name>
    <dbReference type="NCBI Taxonomy" id="3134111"/>
    <lineage>
        <taxon>Bacteria</taxon>
        <taxon>Bacillati</taxon>
        <taxon>Actinomycetota</taxon>
        <taxon>Actinomycetes</taxon>
        <taxon>Kitasatosporales</taxon>
        <taxon>Streptomycetaceae</taxon>
        <taxon>Streptomyces</taxon>
    </lineage>
</organism>